<evidence type="ECO:0000313" key="4">
    <source>
        <dbReference type="Proteomes" id="UP000481454"/>
    </source>
</evidence>
<evidence type="ECO:0000313" key="5">
    <source>
        <dbReference type="Proteomes" id="UP000668358"/>
    </source>
</evidence>
<evidence type="ECO:0000313" key="2">
    <source>
        <dbReference type="EMBL" id="MBO3416800.1"/>
    </source>
</evidence>
<dbReference type="InterPro" id="IPR010982">
    <property type="entry name" value="Lambda_DNA-bd_dom_sf"/>
</dbReference>
<dbReference type="Proteomes" id="UP000668358">
    <property type="component" value="Unassembled WGS sequence"/>
</dbReference>
<dbReference type="Pfam" id="PF01381">
    <property type="entry name" value="HTH_3"/>
    <property type="match status" value="1"/>
</dbReference>
<dbReference type="CDD" id="cd00093">
    <property type="entry name" value="HTH_XRE"/>
    <property type="match status" value="1"/>
</dbReference>
<dbReference type="Proteomes" id="UP000481454">
    <property type="component" value="Unassembled WGS sequence"/>
</dbReference>
<dbReference type="RefSeq" id="WP_003459687.1">
    <property type="nucleotide sequence ID" value="NZ_CATNWT010000001.1"/>
</dbReference>
<dbReference type="PROSITE" id="PS50943">
    <property type="entry name" value="HTH_CROC1"/>
    <property type="match status" value="1"/>
</dbReference>
<dbReference type="InterPro" id="IPR001387">
    <property type="entry name" value="Cro/C1-type_HTH"/>
</dbReference>
<accession>A0AAP6WL85</accession>
<dbReference type="SMART" id="SM00530">
    <property type="entry name" value="HTH_XRE"/>
    <property type="match status" value="1"/>
</dbReference>
<dbReference type="SUPFAM" id="SSF47413">
    <property type="entry name" value="lambda repressor-like DNA-binding domains"/>
    <property type="match status" value="1"/>
</dbReference>
<protein>
    <submittedName>
        <fullName evidence="3">Helix-turn-helix transcriptional regulator</fullName>
    </submittedName>
</protein>
<organism evidence="3 4">
    <name type="scientific">Clostridium perfringens</name>
    <dbReference type="NCBI Taxonomy" id="1502"/>
    <lineage>
        <taxon>Bacteria</taxon>
        <taxon>Bacillati</taxon>
        <taxon>Bacillota</taxon>
        <taxon>Clostridia</taxon>
        <taxon>Eubacteriales</taxon>
        <taxon>Clostridiaceae</taxon>
        <taxon>Clostridium</taxon>
    </lineage>
</organism>
<dbReference type="GO" id="GO:0003677">
    <property type="term" value="F:DNA binding"/>
    <property type="evidence" value="ECO:0007669"/>
    <property type="project" value="InterPro"/>
</dbReference>
<comment type="caution">
    <text evidence="3">The sequence shown here is derived from an EMBL/GenBank/DDBJ whole genome shotgun (WGS) entry which is preliminary data.</text>
</comment>
<dbReference type="Gene3D" id="1.10.260.40">
    <property type="entry name" value="lambda repressor-like DNA-binding domains"/>
    <property type="match status" value="1"/>
</dbReference>
<dbReference type="AlphaFoldDB" id="A0AAP6WL85"/>
<dbReference type="EMBL" id="JAENRE010000003">
    <property type="protein sequence ID" value="MBO3416800.1"/>
    <property type="molecule type" value="Genomic_DNA"/>
</dbReference>
<reference evidence="3 4" key="1">
    <citation type="submission" date="2020-02" db="EMBL/GenBank/DDBJ databases">
        <title>Genomic Insights into the Phylogeny and Genetic Plasticity of the Human and Animal Enteric Pathogen Clostridium perfringens.</title>
        <authorList>
            <person name="Feng Y."/>
            <person name="Hu Y."/>
        </authorList>
    </citation>
    <scope>NUCLEOTIDE SEQUENCE [LARGE SCALE GENOMIC DNA]</scope>
    <source>
        <strain evidence="3 4">CP-40</strain>
    </source>
</reference>
<evidence type="ECO:0000259" key="1">
    <source>
        <dbReference type="PROSITE" id="PS50943"/>
    </source>
</evidence>
<proteinExistence type="predicted"/>
<feature type="domain" description="HTH cro/C1-type" evidence="1">
    <location>
        <begin position="3"/>
        <end position="57"/>
    </location>
</feature>
<reference evidence="2 5" key="2">
    <citation type="submission" date="2020-12" db="EMBL/GenBank/DDBJ databases">
        <title>Comparative genomics of Clostridium perfringens reveals patterns of host-associated phylogenetic clades and virulence factors.</title>
        <authorList>
            <person name="Smith A.H."/>
            <person name="Geier R."/>
        </authorList>
    </citation>
    <scope>NUCLEOTIDE SEQUENCE [LARGE SCALE GENOMIC DNA]</scope>
    <source>
        <strain evidence="2 5">CHD15829P</strain>
    </source>
</reference>
<sequence>MILKEIRKRSGLKVSKIALELGVSREHYYQLEKGNTKLTKDKIEVLSKLFNVSKKEIRDGVKNGRSF</sequence>
<dbReference type="EMBL" id="JAALLZ010000001">
    <property type="protein sequence ID" value="NGU29530.1"/>
    <property type="molecule type" value="Genomic_DNA"/>
</dbReference>
<evidence type="ECO:0000313" key="3">
    <source>
        <dbReference type="EMBL" id="NGU29530.1"/>
    </source>
</evidence>
<gene>
    <name evidence="3" type="ORF">G6Z34_05290</name>
    <name evidence="2" type="ORF">JJB78_09750</name>
</gene>
<name>A0AAP6WL85_CLOPF</name>